<keyword evidence="4 6" id="KW-1133">Transmembrane helix</keyword>
<dbReference type="Pfam" id="PF07947">
    <property type="entry name" value="YhhN"/>
    <property type="match status" value="1"/>
</dbReference>
<keyword evidence="3 6" id="KW-0812">Transmembrane</keyword>
<reference evidence="7 8" key="1">
    <citation type="submission" date="2019-11" db="EMBL/GenBank/DDBJ databases">
        <title>Winogradskyella ouciana sp. nov., isolated from the hadal seawater of the Mariana Trench.</title>
        <authorList>
            <person name="Liu R."/>
        </authorList>
    </citation>
    <scope>NUCLEOTIDE SEQUENCE [LARGE SCALE GENOMIC DNA]</scope>
    <source>
        <strain evidence="7 8">ZXX205</strain>
    </source>
</reference>
<evidence type="ECO:0000256" key="1">
    <source>
        <dbReference type="ARBA" id="ARBA00004141"/>
    </source>
</evidence>
<dbReference type="PANTHER" id="PTHR31885">
    <property type="entry name" value="GH04784P"/>
    <property type="match status" value="1"/>
</dbReference>
<evidence type="ECO:0000256" key="4">
    <source>
        <dbReference type="ARBA" id="ARBA00022989"/>
    </source>
</evidence>
<evidence type="ECO:0000256" key="2">
    <source>
        <dbReference type="ARBA" id="ARBA00007375"/>
    </source>
</evidence>
<evidence type="ECO:0000256" key="6">
    <source>
        <dbReference type="SAM" id="Phobius"/>
    </source>
</evidence>
<feature type="transmembrane region" description="Helical" evidence="6">
    <location>
        <begin position="202"/>
        <end position="220"/>
    </location>
</feature>
<dbReference type="GO" id="GO:0016020">
    <property type="term" value="C:membrane"/>
    <property type="evidence" value="ECO:0007669"/>
    <property type="project" value="UniProtKB-SubCell"/>
</dbReference>
<evidence type="ECO:0000313" key="7">
    <source>
        <dbReference type="EMBL" id="MTE27752.1"/>
    </source>
</evidence>
<keyword evidence="8" id="KW-1185">Reference proteome</keyword>
<comment type="similarity">
    <text evidence="2">Belongs to the TMEM86 family.</text>
</comment>
<accession>A0A7K1GEL7</accession>
<feature type="transmembrane region" description="Helical" evidence="6">
    <location>
        <begin position="12"/>
        <end position="27"/>
    </location>
</feature>
<feature type="transmembrane region" description="Helical" evidence="6">
    <location>
        <begin position="62"/>
        <end position="81"/>
    </location>
</feature>
<sequence length="234" mass="25989">MKLTNIEKQFSILFFIIVLFELITGSAENLKTAHFIAKPAIVISLIFLFVKTSGHLSKNIKSLTLLALVFSLLGDVLLMLVDQSPPFFTVGLIAFLLAHIMYILVFLKHRNQKQSAVGFIIVLVIYASGLFYLLKDGLGEMFMPVTIYMLIILGMATSAFLRQGSLNTLSFKLVFIGAIFFMISDSILALNKFYQPIPLSNISIMVTYALAQYLIVLGILKTPLKSPQGDNPSK</sequence>
<evidence type="ECO:0000313" key="8">
    <source>
        <dbReference type="Proteomes" id="UP000447545"/>
    </source>
</evidence>
<feature type="transmembrane region" description="Helical" evidence="6">
    <location>
        <begin position="33"/>
        <end position="50"/>
    </location>
</feature>
<feature type="transmembrane region" description="Helical" evidence="6">
    <location>
        <begin position="173"/>
        <end position="190"/>
    </location>
</feature>
<feature type="transmembrane region" description="Helical" evidence="6">
    <location>
        <begin position="116"/>
        <end position="135"/>
    </location>
</feature>
<evidence type="ECO:0000256" key="5">
    <source>
        <dbReference type="ARBA" id="ARBA00023136"/>
    </source>
</evidence>
<dbReference type="Proteomes" id="UP000447545">
    <property type="component" value="Unassembled WGS sequence"/>
</dbReference>
<evidence type="ECO:0000256" key="3">
    <source>
        <dbReference type="ARBA" id="ARBA00022692"/>
    </source>
</evidence>
<name>A0A7K1GEL7_9FLAO</name>
<dbReference type="AlphaFoldDB" id="A0A7K1GEL7"/>
<organism evidence="7 8">
    <name type="scientific">Winogradskyella ouciana</name>
    <dbReference type="NCBI Taxonomy" id="2608631"/>
    <lineage>
        <taxon>Bacteria</taxon>
        <taxon>Pseudomonadati</taxon>
        <taxon>Bacteroidota</taxon>
        <taxon>Flavobacteriia</taxon>
        <taxon>Flavobacteriales</taxon>
        <taxon>Flavobacteriaceae</taxon>
        <taxon>Winogradskyella</taxon>
    </lineage>
</organism>
<comment type="subcellular location">
    <subcellularLocation>
        <location evidence="1">Membrane</location>
        <topology evidence="1">Multi-pass membrane protein</topology>
    </subcellularLocation>
</comment>
<dbReference type="EMBL" id="WJYA01000007">
    <property type="protein sequence ID" value="MTE27752.1"/>
    <property type="molecule type" value="Genomic_DNA"/>
</dbReference>
<dbReference type="GO" id="GO:0016787">
    <property type="term" value="F:hydrolase activity"/>
    <property type="evidence" value="ECO:0007669"/>
    <property type="project" value="TreeGrafter"/>
</dbReference>
<gene>
    <name evidence="7" type="ORF">F1003_12485</name>
</gene>
<feature type="transmembrane region" description="Helical" evidence="6">
    <location>
        <begin position="87"/>
        <end position="107"/>
    </location>
</feature>
<protein>
    <submittedName>
        <fullName evidence="7">Lysoplasmalogenase</fullName>
    </submittedName>
</protein>
<proteinExistence type="inferred from homology"/>
<dbReference type="PANTHER" id="PTHR31885:SF6">
    <property type="entry name" value="GH04784P"/>
    <property type="match status" value="1"/>
</dbReference>
<comment type="caution">
    <text evidence="7">The sequence shown here is derived from an EMBL/GenBank/DDBJ whole genome shotgun (WGS) entry which is preliminary data.</text>
</comment>
<keyword evidence="5 6" id="KW-0472">Membrane</keyword>
<dbReference type="RefSeq" id="WP_155089766.1">
    <property type="nucleotide sequence ID" value="NZ_WJYA01000007.1"/>
</dbReference>
<feature type="transmembrane region" description="Helical" evidence="6">
    <location>
        <begin position="141"/>
        <end position="161"/>
    </location>
</feature>
<dbReference type="InterPro" id="IPR012506">
    <property type="entry name" value="TMEM86B-like"/>
</dbReference>